<organism evidence="6 7">
    <name type="scientific">Candidatus Coatesbacteria bacterium 4484_99</name>
    <dbReference type="NCBI Taxonomy" id="1970774"/>
    <lineage>
        <taxon>Bacteria</taxon>
        <taxon>Candidatus Coatesiibacteriota</taxon>
    </lineage>
</organism>
<dbReference type="GO" id="GO:0004222">
    <property type="term" value="F:metalloendopeptidase activity"/>
    <property type="evidence" value="ECO:0007669"/>
    <property type="project" value="TreeGrafter"/>
</dbReference>
<name>A0A1W9S3E3_9BACT</name>
<comment type="caution">
    <text evidence="6">The sequence shown here is derived from an EMBL/GenBank/DDBJ whole genome shotgun (WGS) entry which is preliminary data.</text>
</comment>
<feature type="region of interest" description="Disordered" evidence="3">
    <location>
        <begin position="347"/>
        <end position="391"/>
    </location>
</feature>
<dbReference type="CDD" id="cd12797">
    <property type="entry name" value="M23_peptidase"/>
    <property type="match status" value="1"/>
</dbReference>
<keyword evidence="4" id="KW-0472">Membrane</keyword>
<feature type="coiled-coil region" evidence="2">
    <location>
        <begin position="70"/>
        <end position="112"/>
    </location>
</feature>
<feature type="compositionally biased region" description="Basic and acidic residues" evidence="3">
    <location>
        <begin position="347"/>
        <end position="364"/>
    </location>
</feature>
<gene>
    <name evidence="6" type="ORF">B6D57_00525</name>
</gene>
<keyword evidence="4" id="KW-1133">Transmembrane helix</keyword>
<dbReference type="SUPFAM" id="SSF51261">
    <property type="entry name" value="Duplicated hybrid motif"/>
    <property type="match status" value="1"/>
</dbReference>
<evidence type="ECO:0000256" key="4">
    <source>
        <dbReference type="SAM" id="Phobius"/>
    </source>
</evidence>
<dbReference type="PANTHER" id="PTHR21666:SF289">
    <property type="entry name" value="L-ALA--D-GLU ENDOPEPTIDASE"/>
    <property type="match status" value="1"/>
</dbReference>
<evidence type="ECO:0000259" key="5">
    <source>
        <dbReference type="Pfam" id="PF01551"/>
    </source>
</evidence>
<dbReference type="Pfam" id="PF01551">
    <property type="entry name" value="Peptidase_M23"/>
    <property type="match status" value="1"/>
</dbReference>
<keyword evidence="4" id="KW-0812">Transmembrane</keyword>
<dbReference type="PANTHER" id="PTHR21666">
    <property type="entry name" value="PEPTIDASE-RELATED"/>
    <property type="match status" value="1"/>
</dbReference>
<dbReference type="Gene3D" id="2.70.70.10">
    <property type="entry name" value="Glucose Permease (Domain IIA)"/>
    <property type="match status" value="1"/>
</dbReference>
<evidence type="ECO:0000313" key="6">
    <source>
        <dbReference type="EMBL" id="OQX91226.1"/>
    </source>
</evidence>
<protein>
    <recommendedName>
        <fullName evidence="5">M23ase beta-sheet core domain-containing protein</fullName>
    </recommendedName>
</protein>
<dbReference type="EMBL" id="NATQ01000006">
    <property type="protein sequence ID" value="OQX91226.1"/>
    <property type="molecule type" value="Genomic_DNA"/>
</dbReference>
<accession>A0A1W9S3E3</accession>
<proteinExistence type="predicted"/>
<keyword evidence="1" id="KW-0732">Signal</keyword>
<dbReference type="InterPro" id="IPR011055">
    <property type="entry name" value="Dup_hybrid_motif"/>
</dbReference>
<dbReference type="InterPro" id="IPR016047">
    <property type="entry name" value="M23ase_b-sheet_dom"/>
</dbReference>
<feature type="domain" description="M23ase beta-sheet core" evidence="5">
    <location>
        <begin position="244"/>
        <end position="338"/>
    </location>
</feature>
<feature type="transmembrane region" description="Helical" evidence="4">
    <location>
        <begin position="27"/>
        <end position="48"/>
    </location>
</feature>
<feature type="compositionally biased region" description="Acidic residues" evidence="3">
    <location>
        <begin position="365"/>
        <end position="382"/>
    </location>
</feature>
<sequence>MFPEPITVIISPHSSSNQLVLKLTRPVLSIVFTAFLLLVIFISAYFGYHLYKYLLLGELLGPTQSRICKLENENRELKVSLNNTRESEKRAREKMLKERKNFAEKMSNFETKLKQLEKFYNDLRIMAGFKLNEDEAKDLGKVEFKEEGAMLGSETGEGIGGVPERGMEYLQVLLSNDKIDKVFFKKSHEWELKLMEETKKAFDNMQLMKRLLEERASTLDDTPSLMPVIGPITSPFGVKRGRGTHTGIDIGAIMGTPVRAPADGVVIKAGSARYYGKLIILDHGNGYTTRFAHLSKIDVSIGDRVSEGDIIGRVGSTGWSTGSHLHYEVRFNGVPLDPINYMKYSDPEKREKEVYTVESGIEKEDKEDEMLNDTDDSDSVLEDDGKRDDIQ</sequence>
<reference evidence="7" key="1">
    <citation type="submission" date="2017-03" db="EMBL/GenBank/DDBJ databases">
        <title>Novel pathways for hydrocarbon cycling and metabolic interdependencies in hydrothermal sediment communities.</title>
        <authorList>
            <person name="Dombrowski N."/>
            <person name="Seitz K."/>
            <person name="Teske A."/>
            <person name="Baker B."/>
        </authorList>
    </citation>
    <scope>NUCLEOTIDE SEQUENCE [LARGE SCALE GENOMIC DNA]</scope>
</reference>
<evidence type="ECO:0000256" key="2">
    <source>
        <dbReference type="SAM" id="Coils"/>
    </source>
</evidence>
<dbReference type="AlphaFoldDB" id="A0A1W9S3E3"/>
<dbReference type="InterPro" id="IPR050570">
    <property type="entry name" value="Cell_wall_metabolism_enzyme"/>
</dbReference>
<evidence type="ECO:0000256" key="3">
    <source>
        <dbReference type="SAM" id="MobiDB-lite"/>
    </source>
</evidence>
<keyword evidence="2" id="KW-0175">Coiled coil</keyword>
<dbReference type="Proteomes" id="UP000192611">
    <property type="component" value="Unassembled WGS sequence"/>
</dbReference>
<evidence type="ECO:0000313" key="7">
    <source>
        <dbReference type="Proteomes" id="UP000192611"/>
    </source>
</evidence>
<evidence type="ECO:0000256" key="1">
    <source>
        <dbReference type="ARBA" id="ARBA00022729"/>
    </source>
</evidence>